<sequence length="423" mass="46459">MNDQPNGTDFPQLNPDWFSCFLDGMVSFSIHLSEFFEWLKRVRRRIHEYPELAFEEYKTSQLIRDELDALGIQYTWPVAKTGVVATIGSGDQPLFALRADMDALPIQELVDWEHKSKIDGKMHACGHDAHTTMLLGAARLLQNRTKSLKGTVKLVFQPGEEGRGGAYHVLKEGALDGVQSIFALHVTPELYVGSIASRPGQMLAGSGRFLAVIQGAGGHAAAPHKTRDPVVAASMAIVALQQIVSRETDPLDARVVSVGFIKGGQAGNVIPETVKFGGTFRFLSADSFSYLLQRIEEVIVKQAAVYHCTATVDFMEEMLRPYPPTINDLSMYTHAKGVGEMLLGEDKVQLARQIMGAEDFSFYGQKMAAAFFMIGARDKDSDTITGLHTPYLDIAEEILPIGAALHAAVATTYLDDHHVHRVS</sequence>
<dbReference type="SUPFAM" id="SSF55031">
    <property type="entry name" value="Bacterial exopeptidase dimerisation domain"/>
    <property type="match status" value="1"/>
</dbReference>
<dbReference type="PANTHER" id="PTHR11014:SF63">
    <property type="entry name" value="METALLOPEPTIDASE, PUTATIVE (AFU_ORTHOLOGUE AFUA_6G09600)-RELATED"/>
    <property type="match status" value="1"/>
</dbReference>
<feature type="binding site" evidence="5">
    <location>
        <position position="125"/>
    </location>
    <ligand>
        <name>Mn(2+)</name>
        <dbReference type="ChEBI" id="CHEBI:29035"/>
        <label>2</label>
    </ligand>
</feature>
<dbReference type="GO" id="GO:0010179">
    <property type="term" value="F:IAA-Ala conjugate hydrolase activity"/>
    <property type="evidence" value="ECO:0007669"/>
    <property type="project" value="TreeGrafter"/>
</dbReference>
<proteinExistence type="inferred from homology"/>
<dbReference type="EMBL" id="OX459120">
    <property type="protein sequence ID" value="CAI9097655.1"/>
    <property type="molecule type" value="Genomic_DNA"/>
</dbReference>
<keyword evidence="3" id="KW-0378">Hydrolase</keyword>
<dbReference type="PIRSF" id="PIRSF005962">
    <property type="entry name" value="Pept_M20D_amidohydro"/>
    <property type="match status" value="1"/>
</dbReference>
<dbReference type="InterPro" id="IPR017439">
    <property type="entry name" value="Amidohydrolase"/>
</dbReference>
<dbReference type="Pfam" id="PF07687">
    <property type="entry name" value="M20_dimer"/>
    <property type="match status" value="1"/>
</dbReference>
<dbReference type="Gene3D" id="3.30.70.360">
    <property type="match status" value="1"/>
</dbReference>
<comment type="cofactor">
    <cofactor evidence="5">
        <name>Mn(2+)</name>
        <dbReference type="ChEBI" id="CHEBI:29035"/>
    </cofactor>
    <text evidence="5">The Mn(2+) ion enhances activity.</text>
</comment>
<keyword evidence="8" id="KW-1185">Reference proteome</keyword>
<feature type="binding site" evidence="5">
    <location>
        <position position="161"/>
    </location>
    <ligand>
        <name>Mn(2+)</name>
        <dbReference type="ChEBI" id="CHEBI:29035"/>
        <label>2</label>
    </ligand>
</feature>
<reference evidence="7" key="1">
    <citation type="submission" date="2023-03" db="EMBL/GenBank/DDBJ databases">
        <authorList>
            <person name="Julca I."/>
        </authorList>
    </citation>
    <scope>NUCLEOTIDE SEQUENCE</scope>
</reference>
<dbReference type="GO" id="GO:0009850">
    <property type="term" value="P:auxin metabolic process"/>
    <property type="evidence" value="ECO:0007669"/>
    <property type="project" value="InterPro"/>
</dbReference>
<dbReference type="InterPro" id="IPR036264">
    <property type="entry name" value="Bact_exopeptidase_dim_dom"/>
</dbReference>
<evidence type="ECO:0000313" key="8">
    <source>
        <dbReference type="Proteomes" id="UP001161247"/>
    </source>
</evidence>
<gene>
    <name evidence="7" type="ORF">OLC1_LOCUS8089</name>
</gene>
<name>A0AAV1CQN4_OLDCO</name>
<feature type="binding site" evidence="5">
    <location>
        <position position="127"/>
    </location>
    <ligand>
        <name>Mn(2+)</name>
        <dbReference type="ChEBI" id="CHEBI:29035"/>
        <label>2</label>
    </ligand>
</feature>
<evidence type="ECO:0000256" key="1">
    <source>
        <dbReference type="ARBA" id="ARBA00006153"/>
    </source>
</evidence>
<dbReference type="SUPFAM" id="SSF53187">
    <property type="entry name" value="Zn-dependent exopeptidases"/>
    <property type="match status" value="1"/>
</dbReference>
<keyword evidence="5" id="KW-0479">Metal-binding</keyword>
<dbReference type="PANTHER" id="PTHR11014">
    <property type="entry name" value="PEPTIDASE M20 FAMILY MEMBER"/>
    <property type="match status" value="1"/>
</dbReference>
<dbReference type="AlphaFoldDB" id="A0AAV1CQN4"/>
<evidence type="ECO:0000256" key="2">
    <source>
        <dbReference type="ARBA" id="ARBA00022729"/>
    </source>
</evidence>
<dbReference type="GO" id="GO:0046872">
    <property type="term" value="F:metal ion binding"/>
    <property type="evidence" value="ECO:0007669"/>
    <property type="project" value="UniProtKB-KW"/>
</dbReference>
<evidence type="ECO:0000256" key="4">
    <source>
        <dbReference type="ARBA" id="ARBA00023211"/>
    </source>
</evidence>
<dbReference type="InterPro" id="IPR011650">
    <property type="entry name" value="Peptidase_M20_dimer"/>
</dbReference>
<evidence type="ECO:0000259" key="6">
    <source>
        <dbReference type="Pfam" id="PF07687"/>
    </source>
</evidence>
<evidence type="ECO:0000313" key="7">
    <source>
        <dbReference type="EMBL" id="CAI9097655.1"/>
    </source>
</evidence>
<feature type="binding site" evidence="5">
    <location>
        <position position="185"/>
    </location>
    <ligand>
        <name>Mn(2+)</name>
        <dbReference type="ChEBI" id="CHEBI:29035"/>
        <label>2</label>
    </ligand>
</feature>
<evidence type="ECO:0000256" key="5">
    <source>
        <dbReference type="PIRSR" id="PIRSR005962-1"/>
    </source>
</evidence>
<dbReference type="Proteomes" id="UP001161247">
    <property type="component" value="Chromosome 3"/>
</dbReference>
<protein>
    <submittedName>
        <fullName evidence="7">OLC1v1027565C1</fullName>
    </submittedName>
</protein>
<organism evidence="7 8">
    <name type="scientific">Oldenlandia corymbosa var. corymbosa</name>
    <dbReference type="NCBI Taxonomy" id="529605"/>
    <lineage>
        <taxon>Eukaryota</taxon>
        <taxon>Viridiplantae</taxon>
        <taxon>Streptophyta</taxon>
        <taxon>Embryophyta</taxon>
        <taxon>Tracheophyta</taxon>
        <taxon>Spermatophyta</taxon>
        <taxon>Magnoliopsida</taxon>
        <taxon>eudicotyledons</taxon>
        <taxon>Gunneridae</taxon>
        <taxon>Pentapetalae</taxon>
        <taxon>asterids</taxon>
        <taxon>lamiids</taxon>
        <taxon>Gentianales</taxon>
        <taxon>Rubiaceae</taxon>
        <taxon>Rubioideae</taxon>
        <taxon>Spermacoceae</taxon>
        <taxon>Hedyotis-Oldenlandia complex</taxon>
        <taxon>Oldenlandia</taxon>
    </lineage>
</organism>
<dbReference type="InterPro" id="IPR002933">
    <property type="entry name" value="Peptidase_M20"/>
</dbReference>
<keyword evidence="4 5" id="KW-0464">Manganese</keyword>
<dbReference type="InterPro" id="IPR044757">
    <property type="entry name" value="ILR1-like_Hyd"/>
</dbReference>
<dbReference type="Gene3D" id="3.40.630.10">
    <property type="entry name" value="Zn peptidases"/>
    <property type="match status" value="1"/>
</dbReference>
<keyword evidence="2" id="KW-0732">Signal</keyword>
<feature type="domain" description="Peptidase M20 dimerisation" evidence="6">
    <location>
        <begin position="205"/>
        <end position="304"/>
    </location>
</feature>
<dbReference type="GO" id="GO:0005783">
    <property type="term" value="C:endoplasmic reticulum"/>
    <property type="evidence" value="ECO:0007669"/>
    <property type="project" value="TreeGrafter"/>
</dbReference>
<comment type="similarity">
    <text evidence="1">Belongs to the peptidase M20 family.</text>
</comment>
<dbReference type="FunFam" id="3.30.70.360:FF:000001">
    <property type="entry name" value="N-acetyldiaminopimelate deacetylase"/>
    <property type="match status" value="1"/>
</dbReference>
<dbReference type="Pfam" id="PF01546">
    <property type="entry name" value="Peptidase_M20"/>
    <property type="match status" value="1"/>
</dbReference>
<accession>A0AAV1CQN4</accession>
<dbReference type="CDD" id="cd08017">
    <property type="entry name" value="M20_IAA_Hyd"/>
    <property type="match status" value="1"/>
</dbReference>
<dbReference type="NCBIfam" id="TIGR01891">
    <property type="entry name" value="amidohydrolases"/>
    <property type="match status" value="1"/>
</dbReference>
<evidence type="ECO:0000256" key="3">
    <source>
        <dbReference type="ARBA" id="ARBA00022801"/>
    </source>
</evidence>
<feature type="binding site" evidence="5">
    <location>
        <position position="388"/>
    </location>
    <ligand>
        <name>Mn(2+)</name>
        <dbReference type="ChEBI" id="CHEBI:29035"/>
        <label>2</label>
    </ligand>
</feature>